<dbReference type="EMBL" id="ML178831">
    <property type="protein sequence ID" value="TFK99814.1"/>
    <property type="molecule type" value="Genomic_DNA"/>
</dbReference>
<reference evidence="2 3" key="1">
    <citation type="journal article" date="2019" name="Nat. Ecol. Evol.">
        <title>Megaphylogeny resolves global patterns of mushroom evolution.</title>
        <authorList>
            <person name="Varga T."/>
            <person name="Krizsan K."/>
            <person name="Foldi C."/>
            <person name="Dima B."/>
            <person name="Sanchez-Garcia M."/>
            <person name="Sanchez-Ramirez S."/>
            <person name="Szollosi G.J."/>
            <person name="Szarkandi J.G."/>
            <person name="Papp V."/>
            <person name="Albert L."/>
            <person name="Andreopoulos W."/>
            <person name="Angelini C."/>
            <person name="Antonin V."/>
            <person name="Barry K.W."/>
            <person name="Bougher N.L."/>
            <person name="Buchanan P."/>
            <person name="Buyck B."/>
            <person name="Bense V."/>
            <person name="Catcheside P."/>
            <person name="Chovatia M."/>
            <person name="Cooper J."/>
            <person name="Damon W."/>
            <person name="Desjardin D."/>
            <person name="Finy P."/>
            <person name="Geml J."/>
            <person name="Haridas S."/>
            <person name="Hughes K."/>
            <person name="Justo A."/>
            <person name="Karasinski D."/>
            <person name="Kautmanova I."/>
            <person name="Kiss B."/>
            <person name="Kocsube S."/>
            <person name="Kotiranta H."/>
            <person name="LaButti K.M."/>
            <person name="Lechner B.E."/>
            <person name="Liimatainen K."/>
            <person name="Lipzen A."/>
            <person name="Lukacs Z."/>
            <person name="Mihaltcheva S."/>
            <person name="Morgado L.N."/>
            <person name="Niskanen T."/>
            <person name="Noordeloos M.E."/>
            <person name="Ohm R.A."/>
            <person name="Ortiz-Santana B."/>
            <person name="Ovrebo C."/>
            <person name="Racz N."/>
            <person name="Riley R."/>
            <person name="Savchenko A."/>
            <person name="Shiryaev A."/>
            <person name="Soop K."/>
            <person name="Spirin V."/>
            <person name="Szebenyi C."/>
            <person name="Tomsovsky M."/>
            <person name="Tulloss R.E."/>
            <person name="Uehling J."/>
            <person name="Grigoriev I.V."/>
            <person name="Vagvolgyi C."/>
            <person name="Papp T."/>
            <person name="Martin F.M."/>
            <person name="Miettinen O."/>
            <person name="Hibbett D.S."/>
            <person name="Nagy L.G."/>
        </authorList>
    </citation>
    <scope>NUCLEOTIDE SEQUENCE [LARGE SCALE GENOMIC DNA]</scope>
    <source>
        <strain evidence="2 3">CBS 309.79</strain>
    </source>
</reference>
<evidence type="ECO:0000313" key="3">
    <source>
        <dbReference type="Proteomes" id="UP000305067"/>
    </source>
</evidence>
<gene>
    <name evidence="2" type="ORF">BDV98DRAFT_656987</name>
</gene>
<feature type="compositionally biased region" description="Polar residues" evidence="1">
    <location>
        <begin position="791"/>
        <end position="805"/>
    </location>
</feature>
<feature type="region of interest" description="Disordered" evidence="1">
    <location>
        <begin position="769"/>
        <end position="806"/>
    </location>
</feature>
<dbReference type="AlphaFoldDB" id="A0A5C3QCM7"/>
<name>A0A5C3QCM7_9AGAR</name>
<keyword evidence="3" id="KW-1185">Reference proteome</keyword>
<organism evidence="2 3">
    <name type="scientific">Pterulicium gracile</name>
    <dbReference type="NCBI Taxonomy" id="1884261"/>
    <lineage>
        <taxon>Eukaryota</taxon>
        <taxon>Fungi</taxon>
        <taxon>Dikarya</taxon>
        <taxon>Basidiomycota</taxon>
        <taxon>Agaricomycotina</taxon>
        <taxon>Agaricomycetes</taxon>
        <taxon>Agaricomycetidae</taxon>
        <taxon>Agaricales</taxon>
        <taxon>Pleurotineae</taxon>
        <taxon>Pterulaceae</taxon>
        <taxon>Pterulicium</taxon>
    </lineage>
</organism>
<accession>A0A5C3QCM7</accession>
<evidence type="ECO:0000256" key="1">
    <source>
        <dbReference type="SAM" id="MobiDB-lite"/>
    </source>
</evidence>
<dbReference type="Proteomes" id="UP000305067">
    <property type="component" value="Unassembled WGS sequence"/>
</dbReference>
<protein>
    <submittedName>
        <fullName evidence="2">Uncharacterized protein</fullName>
    </submittedName>
</protein>
<sequence length="821" mass="89773">MALSRAAGGGTFPLIPQLSVLPSRRCANEEDVNCFASIKGCNSTNDENAFRCNDPAGWSVSLVFVGTGAELAWPPDCTAGSCIWSIDGIFCGGPRASPSLKGPMIYLKGLAGGDNAKHTLTVTSAKELEHNAALYIKHATIHTGLDTPVHAEDNIWIPANSSMLNYEGEWRDIGGRSSGVPPNSQMRELASGAGSVGMDVFADRFHFHHWIILPTPESDAATFPNWTKSVNGDLLEQLRTTGPFELTPEGRYNVTLHSAGRNSSLFSDDPILVAFTGLSYHPLSNVTRIRDITPPGLVEAVEEFDYEAVIGSDRICSNLVDESGGGSESRAASLRESFSTMGTALRVLTGCVALRSFVSPRLTPLFPVDHRHHCTSTQHSIHDLVRLHEYLVLYAFLIRAQHMVEFRAERKEPAVSASLPGPSKDRGNVHARVPTQQMQARAAIVTSKRISGSRVVIGLNTQFRLGLERRTNKMLRELVYSRQGRAPFDTQVGLPRALQRRLWFSLAGPDAEKVHKQEPATPSSPKHLLPKTRRGVVKILKCIWHQDDDGSSFRWIVSSDPTVCADAEEVNCFASINGCQNMSLPDETLRCNDPAGWSLSLVFVAHTILGTGAEFPSNSNCNSTSCKWSIDNIECGWPSFDWLGPVVYAEGLSEGKHTLTISSTPEHSAMLTIVYATIHTALDTPVHAEDDIWITTSSSMFEYQGDWREVEPEDDDESSGVPAQFADARTGRWRGVAVHWDASRVGIDGCRRQMGSRLRDVGCQRGGVAREASAGGSKEQGNSKETAHVRPSSSSLSRPGWTSSRSEWELEAALRTLSDRW</sequence>
<evidence type="ECO:0000313" key="2">
    <source>
        <dbReference type="EMBL" id="TFK99814.1"/>
    </source>
</evidence>
<proteinExistence type="predicted"/>